<feature type="domain" description="ABC transporter" evidence="3">
    <location>
        <begin position="9"/>
        <end position="243"/>
    </location>
</feature>
<organism evidence="4 5">
    <name type="scientific">Novispirillum itersonii</name>
    <name type="common">Aquaspirillum itersonii</name>
    <dbReference type="NCBI Taxonomy" id="189"/>
    <lineage>
        <taxon>Bacteria</taxon>
        <taxon>Pseudomonadati</taxon>
        <taxon>Pseudomonadota</taxon>
        <taxon>Alphaproteobacteria</taxon>
        <taxon>Rhodospirillales</taxon>
        <taxon>Novispirillaceae</taxon>
        <taxon>Novispirillum</taxon>
    </lineage>
</organism>
<name>A0A7W9ZCE0_NOVIT</name>
<sequence length="264" mass="28513">MTAPVLSPLILKSVGLSIAGQPLIRDLSLSLTPGHLYAIIGPNGTGKTSLMRALTGEIPLDSGHVSLGEATLGRSHRTDWHDLFSYMPQDNTADIAMTVLEVVVMGRLKALDLHIDDDTLHQALHRLDATGILPLADRLIGTLSGGQRQMAFFAQTLMRDPRVMLLDEPVSALDLSHQLALLDHLADQTRRHQWISVVILHDLNLAAQYADALIVLGGGGLKAFGPPAQILTPALIADTYGVEADVLSDRHGRPLVQPLRRRSA</sequence>
<dbReference type="InterPro" id="IPR003439">
    <property type="entry name" value="ABC_transporter-like_ATP-bd"/>
</dbReference>
<dbReference type="EMBL" id="JACIIX010000001">
    <property type="protein sequence ID" value="MBB6208836.1"/>
    <property type="molecule type" value="Genomic_DNA"/>
</dbReference>
<evidence type="ECO:0000313" key="5">
    <source>
        <dbReference type="Proteomes" id="UP000544872"/>
    </source>
</evidence>
<dbReference type="InterPro" id="IPR027417">
    <property type="entry name" value="P-loop_NTPase"/>
</dbReference>
<comment type="caution">
    <text evidence="4">The sequence shown here is derived from an EMBL/GenBank/DDBJ whole genome shotgun (WGS) entry which is preliminary data.</text>
</comment>
<dbReference type="InterPro" id="IPR003593">
    <property type="entry name" value="AAA+_ATPase"/>
</dbReference>
<dbReference type="Pfam" id="PF00005">
    <property type="entry name" value="ABC_tran"/>
    <property type="match status" value="1"/>
</dbReference>
<proteinExistence type="predicted"/>
<keyword evidence="2 4" id="KW-0067">ATP-binding</keyword>
<dbReference type="CDD" id="cd03214">
    <property type="entry name" value="ABC_Iron-Siderophores_B12_Hemin"/>
    <property type="match status" value="1"/>
</dbReference>
<reference evidence="4 5" key="1">
    <citation type="submission" date="2020-08" db="EMBL/GenBank/DDBJ databases">
        <title>Genomic Encyclopedia of Type Strains, Phase IV (KMG-IV): sequencing the most valuable type-strain genomes for metagenomic binning, comparative biology and taxonomic classification.</title>
        <authorList>
            <person name="Goeker M."/>
        </authorList>
    </citation>
    <scope>NUCLEOTIDE SEQUENCE [LARGE SCALE GENOMIC DNA]</scope>
    <source>
        <strain evidence="4 5">DSM 11590</strain>
    </source>
</reference>
<dbReference type="SMART" id="SM00382">
    <property type="entry name" value="AAA"/>
    <property type="match status" value="1"/>
</dbReference>
<evidence type="ECO:0000313" key="4">
    <source>
        <dbReference type="EMBL" id="MBB6208836.1"/>
    </source>
</evidence>
<dbReference type="InterPro" id="IPR017871">
    <property type="entry name" value="ABC_transporter-like_CS"/>
</dbReference>
<dbReference type="GO" id="GO:0016887">
    <property type="term" value="F:ATP hydrolysis activity"/>
    <property type="evidence" value="ECO:0007669"/>
    <property type="project" value="InterPro"/>
</dbReference>
<dbReference type="SUPFAM" id="SSF52540">
    <property type="entry name" value="P-loop containing nucleoside triphosphate hydrolases"/>
    <property type="match status" value="1"/>
</dbReference>
<dbReference type="PROSITE" id="PS50893">
    <property type="entry name" value="ABC_TRANSPORTER_2"/>
    <property type="match status" value="1"/>
</dbReference>
<dbReference type="AlphaFoldDB" id="A0A7W9ZCE0"/>
<evidence type="ECO:0000259" key="3">
    <source>
        <dbReference type="PROSITE" id="PS50893"/>
    </source>
</evidence>
<keyword evidence="5" id="KW-1185">Reference proteome</keyword>
<dbReference type="PANTHER" id="PTHR42794:SF2">
    <property type="entry name" value="ABC TRANSPORTER ATP-BINDING PROTEIN"/>
    <property type="match status" value="1"/>
</dbReference>
<dbReference type="Gene3D" id="3.40.50.300">
    <property type="entry name" value="P-loop containing nucleotide triphosphate hydrolases"/>
    <property type="match status" value="1"/>
</dbReference>
<accession>A0A7W9ZCE0</accession>
<evidence type="ECO:0000256" key="2">
    <source>
        <dbReference type="ARBA" id="ARBA00022840"/>
    </source>
</evidence>
<dbReference type="PROSITE" id="PS00211">
    <property type="entry name" value="ABC_TRANSPORTER_1"/>
    <property type="match status" value="1"/>
</dbReference>
<dbReference type="Proteomes" id="UP000544872">
    <property type="component" value="Unassembled WGS sequence"/>
</dbReference>
<evidence type="ECO:0000256" key="1">
    <source>
        <dbReference type="ARBA" id="ARBA00022741"/>
    </source>
</evidence>
<keyword evidence="1" id="KW-0547">Nucleotide-binding</keyword>
<dbReference type="GO" id="GO:0005524">
    <property type="term" value="F:ATP binding"/>
    <property type="evidence" value="ECO:0007669"/>
    <property type="project" value="UniProtKB-KW"/>
</dbReference>
<dbReference type="PANTHER" id="PTHR42794">
    <property type="entry name" value="HEMIN IMPORT ATP-BINDING PROTEIN HMUV"/>
    <property type="match status" value="1"/>
</dbReference>
<gene>
    <name evidence="4" type="ORF">FHS48_000217</name>
</gene>
<dbReference type="RefSeq" id="WP_184260316.1">
    <property type="nucleotide sequence ID" value="NZ_JACIIX010000001.1"/>
</dbReference>
<protein>
    <submittedName>
        <fullName evidence="4">Iron complex transport system ATP-binding protein</fullName>
    </submittedName>
</protein>